<dbReference type="SMART" id="SM00346">
    <property type="entry name" value="HTH_ICLR"/>
    <property type="match status" value="1"/>
</dbReference>
<keyword evidence="2" id="KW-0238">DNA-binding</keyword>
<evidence type="ECO:0000313" key="7">
    <source>
        <dbReference type="Proteomes" id="UP000032683"/>
    </source>
</evidence>
<dbReference type="PROSITE" id="PS51077">
    <property type="entry name" value="HTH_ICLR"/>
    <property type="match status" value="1"/>
</dbReference>
<keyword evidence="1" id="KW-0805">Transcription regulation</keyword>
<dbReference type="AlphaFoldDB" id="A0A0D6Q8M6"/>
<dbReference type="InterPro" id="IPR014757">
    <property type="entry name" value="Tscrpt_reg_IclR_C"/>
</dbReference>
<dbReference type="InterPro" id="IPR036388">
    <property type="entry name" value="WH-like_DNA-bd_sf"/>
</dbReference>
<dbReference type="PANTHER" id="PTHR30136:SF34">
    <property type="entry name" value="TRANSCRIPTIONAL REGULATOR"/>
    <property type="match status" value="1"/>
</dbReference>
<dbReference type="InterPro" id="IPR005471">
    <property type="entry name" value="Tscrpt_reg_IclR_N"/>
</dbReference>
<dbReference type="GO" id="GO:0003677">
    <property type="term" value="F:DNA binding"/>
    <property type="evidence" value="ECO:0007669"/>
    <property type="project" value="UniProtKB-KW"/>
</dbReference>
<protein>
    <submittedName>
        <fullName evidence="6">Transcriptional regulator IclR</fullName>
    </submittedName>
</protein>
<dbReference type="Proteomes" id="UP000032683">
    <property type="component" value="Unassembled WGS sequence"/>
</dbReference>
<dbReference type="InterPro" id="IPR029016">
    <property type="entry name" value="GAF-like_dom_sf"/>
</dbReference>
<dbReference type="GO" id="GO:0003700">
    <property type="term" value="F:DNA-binding transcription factor activity"/>
    <property type="evidence" value="ECO:0007669"/>
    <property type="project" value="TreeGrafter"/>
</dbReference>
<dbReference type="RefSeq" id="WP_048856237.1">
    <property type="nucleotide sequence ID" value="NZ_BANJ01000031.1"/>
</dbReference>
<dbReference type="Gene3D" id="1.10.10.10">
    <property type="entry name" value="Winged helix-like DNA-binding domain superfamily/Winged helix DNA-binding domain"/>
    <property type="match status" value="1"/>
</dbReference>
<proteinExistence type="predicted"/>
<dbReference type="Pfam" id="PF01614">
    <property type="entry name" value="IclR_C"/>
    <property type="match status" value="1"/>
</dbReference>
<dbReference type="InterPro" id="IPR050707">
    <property type="entry name" value="HTH_MetabolicPath_Reg"/>
</dbReference>
<dbReference type="SUPFAM" id="SSF46785">
    <property type="entry name" value="Winged helix' DNA-binding domain"/>
    <property type="match status" value="1"/>
</dbReference>
<keyword evidence="3" id="KW-0804">Transcription</keyword>
<sequence length="268" mass="29503">MSRLQSSSADARSANPAGRDFSEALARGLGVLGTFSSDSRAMTLSEIARKLDLPRATVRRALLTLVHMGYLAEEGRLFRIQPKILELASSYLDTNPISSILQPLCERLATELDANCSVAVMDQTEALMIAYASPRKSPTYQIRENIGMRLPAYCSAVGRILISALPPEERDTFLQNLSPVHLTPFTVTDKQRLSEIFSHTAETGFCIVEQEVEIGYCSIAVPLIRRDGVQVAALNMGTRVEKISSPEKKESIIPVLHQACSEIRNQLL</sequence>
<evidence type="ECO:0000256" key="1">
    <source>
        <dbReference type="ARBA" id="ARBA00023015"/>
    </source>
</evidence>
<feature type="domain" description="IclR-ED" evidence="5">
    <location>
        <begin position="83"/>
        <end position="268"/>
    </location>
</feature>
<dbReference type="EMBL" id="BANJ01000031">
    <property type="protein sequence ID" value="GAN99688.1"/>
    <property type="molecule type" value="Genomic_DNA"/>
</dbReference>
<evidence type="ECO:0000259" key="5">
    <source>
        <dbReference type="PROSITE" id="PS51078"/>
    </source>
</evidence>
<dbReference type="Pfam" id="PF09339">
    <property type="entry name" value="HTH_IclR"/>
    <property type="match status" value="1"/>
</dbReference>
<dbReference type="GO" id="GO:0045892">
    <property type="term" value="P:negative regulation of DNA-templated transcription"/>
    <property type="evidence" value="ECO:0007669"/>
    <property type="project" value="TreeGrafter"/>
</dbReference>
<evidence type="ECO:0000313" key="6">
    <source>
        <dbReference type="EMBL" id="GAN99688.1"/>
    </source>
</evidence>
<dbReference type="PANTHER" id="PTHR30136">
    <property type="entry name" value="HELIX-TURN-HELIX TRANSCRIPTIONAL REGULATOR, ICLR FAMILY"/>
    <property type="match status" value="1"/>
</dbReference>
<evidence type="ECO:0000259" key="4">
    <source>
        <dbReference type="PROSITE" id="PS51077"/>
    </source>
</evidence>
<evidence type="ECO:0000256" key="2">
    <source>
        <dbReference type="ARBA" id="ARBA00023125"/>
    </source>
</evidence>
<name>A0A0D6Q8M6_KOMXY</name>
<evidence type="ECO:0000256" key="3">
    <source>
        <dbReference type="ARBA" id="ARBA00023163"/>
    </source>
</evidence>
<dbReference type="InterPro" id="IPR036390">
    <property type="entry name" value="WH_DNA-bd_sf"/>
</dbReference>
<dbReference type="SUPFAM" id="SSF55781">
    <property type="entry name" value="GAF domain-like"/>
    <property type="match status" value="1"/>
</dbReference>
<accession>A0A0D6Q8M6</accession>
<reference evidence="6 7" key="1">
    <citation type="submission" date="2012-11" db="EMBL/GenBank/DDBJ databases">
        <title>Whole genome sequence of Gluconacetobacter xylinus NBRC 13693.</title>
        <authorList>
            <person name="Azuma Y."/>
            <person name="Higashiura N."/>
            <person name="Hirakawa H."/>
            <person name="Matsushita K."/>
        </authorList>
    </citation>
    <scope>NUCLEOTIDE SEQUENCE [LARGE SCALE GENOMIC DNA]</scope>
    <source>
        <strain evidence="6 7">NBRC 13693</strain>
    </source>
</reference>
<feature type="domain" description="HTH iclR-type" evidence="4">
    <location>
        <begin position="22"/>
        <end position="82"/>
    </location>
</feature>
<organism evidence="6 7">
    <name type="scientific">Komagataeibacter xylinus NBRC 13693</name>
    <dbReference type="NCBI Taxonomy" id="1234668"/>
    <lineage>
        <taxon>Bacteria</taxon>
        <taxon>Pseudomonadati</taxon>
        <taxon>Pseudomonadota</taxon>
        <taxon>Alphaproteobacteria</taxon>
        <taxon>Acetobacterales</taxon>
        <taxon>Acetobacteraceae</taxon>
        <taxon>Komagataeibacter</taxon>
    </lineage>
</organism>
<dbReference type="Gene3D" id="3.30.450.40">
    <property type="match status" value="1"/>
</dbReference>
<gene>
    <name evidence="6" type="ORF">Gxy13693_031_007</name>
</gene>
<comment type="caution">
    <text evidence="6">The sequence shown here is derived from an EMBL/GenBank/DDBJ whole genome shotgun (WGS) entry which is preliminary data.</text>
</comment>
<dbReference type="PROSITE" id="PS51078">
    <property type="entry name" value="ICLR_ED"/>
    <property type="match status" value="1"/>
</dbReference>